<dbReference type="PANTHER" id="PTHR33639">
    <property type="entry name" value="THIOL-DISULFIDE OXIDOREDUCTASE DCC"/>
    <property type="match status" value="1"/>
</dbReference>
<dbReference type="PANTHER" id="PTHR33639:SF2">
    <property type="entry name" value="DUF393 DOMAIN-CONTAINING PROTEIN"/>
    <property type="match status" value="1"/>
</dbReference>
<organism evidence="1 2">
    <name type="scientific">Harenicola maris</name>
    <dbReference type="NCBI Taxonomy" id="2841044"/>
    <lineage>
        <taxon>Bacteria</taxon>
        <taxon>Pseudomonadati</taxon>
        <taxon>Pseudomonadota</taxon>
        <taxon>Alphaproteobacteria</taxon>
        <taxon>Rhodobacterales</taxon>
        <taxon>Paracoccaceae</taxon>
        <taxon>Harenicola</taxon>
    </lineage>
</organism>
<name>A0AAP2CKN3_9RHOB</name>
<accession>A0AAP2CKN3</accession>
<dbReference type="GO" id="GO:0015035">
    <property type="term" value="F:protein-disulfide reductase activity"/>
    <property type="evidence" value="ECO:0007669"/>
    <property type="project" value="InterPro"/>
</dbReference>
<keyword evidence="2" id="KW-1185">Reference proteome</keyword>
<dbReference type="InterPro" id="IPR007263">
    <property type="entry name" value="DCC1-like"/>
</dbReference>
<dbReference type="EMBL" id="JADQAZ010000001">
    <property type="protein sequence ID" value="MBT0956194.1"/>
    <property type="molecule type" value="Genomic_DNA"/>
</dbReference>
<evidence type="ECO:0000313" key="2">
    <source>
        <dbReference type="Proteomes" id="UP001315686"/>
    </source>
</evidence>
<proteinExistence type="predicted"/>
<protein>
    <submittedName>
        <fullName evidence="1">DUF393 domain-containing protein</fullName>
    </submittedName>
</protein>
<gene>
    <name evidence="1" type="ORF">IV417_02245</name>
</gene>
<evidence type="ECO:0000313" key="1">
    <source>
        <dbReference type="EMBL" id="MBT0956194.1"/>
    </source>
</evidence>
<dbReference type="InterPro" id="IPR052927">
    <property type="entry name" value="DCC_oxidoreductase"/>
</dbReference>
<dbReference type="Proteomes" id="UP001315686">
    <property type="component" value="Unassembled WGS sequence"/>
</dbReference>
<dbReference type="Pfam" id="PF04134">
    <property type="entry name" value="DCC1-like"/>
    <property type="match status" value="1"/>
</dbReference>
<comment type="caution">
    <text evidence="1">The sequence shown here is derived from an EMBL/GenBank/DDBJ whole genome shotgun (WGS) entry which is preliminary data.</text>
</comment>
<dbReference type="RefSeq" id="WP_327792403.1">
    <property type="nucleotide sequence ID" value="NZ_JADQAZ010000001.1"/>
</dbReference>
<dbReference type="AlphaFoldDB" id="A0AAP2CKN3"/>
<sequence length="153" mass="17067">MDMTQFPLFSHRSDAAVPAFDDAGVICVMDAMCGVCARGAKWIARRDRAEEVRIVPMQSPLGAALLRHYGMDAADPTSWLLLEGGRAYGSADAVMRMGARLGGAARLLGVFRVLPRGLRDWLYQRLARNRYRLARRVDLCAMPDADVQKRLMR</sequence>
<reference evidence="1 2" key="1">
    <citation type="journal article" date="2021" name="Arch. Microbiol.">
        <title>Harenicola maris gen. nov., sp. nov. isolated from the Sea of Japan shallow sediments.</title>
        <authorList>
            <person name="Romanenko L.A."/>
            <person name="Kurilenko V.V."/>
            <person name="Chernysheva N.Y."/>
            <person name="Tekutyeva L.A."/>
            <person name="Velansky P.V."/>
            <person name="Svetashev V.I."/>
            <person name="Isaeva M.P."/>
        </authorList>
    </citation>
    <scope>NUCLEOTIDE SEQUENCE [LARGE SCALE GENOMIC DNA]</scope>
    <source>
        <strain evidence="1 2">KMM 3653</strain>
    </source>
</reference>